<dbReference type="GO" id="GO:0008474">
    <property type="term" value="F:palmitoyl-(protein) hydrolase activity"/>
    <property type="evidence" value="ECO:0007669"/>
    <property type="project" value="UniProtKB-EC"/>
</dbReference>
<dbReference type="EMBL" id="GEDC01030531">
    <property type="protein sequence ID" value="JAS06767.1"/>
    <property type="molecule type" value="Transcribed_RNA"/>
</dbReference>
<keyword evidence="4 10" id="KW-0732">Signal</keyword>
<keyword evidence="5" id="KW-0378">Hydrolase</keyword>
<dbReference type="SUPFAM" id="SSF53474">
    <property type="entry name" value="alpha/beta-Hydrolases"/>
    <property type="match status" value="1"/>
</dbReference>
<feature type="signal peptide" evidence="10">
    <location>
        <begin position="1"/>
        <end position="24"/>
    </location>
</feature>
<comment type="similarity">
    <text evidence="1">Belongs to the palmitoyl-protein thioesterase family.</text>
</comment>
<comment type="catalytic activity">
    <reaction evidence="9">
        <text>S-hexadecanoyl-L-cysteinyl-[protein] + H2O = L-cysteinyl-[protein] + hexadecanoate + H(+)</text>
        <dbReference type="Rhea" id="RHEA:19233"/>
        <dbReference type="Rhea" id="RHEA-COMP:10131"/>
        <dbReference type="Rhea" id="RHEA-COMP:11032"/>
        <dbReference type="ChEBI" id="CHEBI:7896"/>
        <dbReference type="ChEBI" id="CHEBI:15377"/>
        <dbReference type="ChEBI" id="CHEBI:15378"/>
        <dbReference type="ChEBI" id="CHEBI:29950"/>
        <dbReference type="ChEBI" id="CHEBI:74151"/>
        <dbReference type="EC" id="3.1.2.22"/>
    </reaction>
    <physiologicalReaction direction="left-to-right" evidence="9">
        <dbReference type="Rhea" id="RHEA:19234"/>
    </physiologicalReaction>
</comment>
<evidence type="ECO:0000313" key="11">
    <source>
        <dbReference type="EMBL" id="JAS06767.1"/>
    </source>
</evidence>
<evidence type="ECO:0000256" key="5">
    <source>
        <dbReference type="ARBA" id="ARBA00022801"/>
    </source>
</evidence>
<gene>
    <name evidence="11" type="ORF">g.6143</name>
</gene>
<evidence type="ECO:0000256" key="8">
    <source>
        <dbReference type="ARBA" id="ARBA00031934"/>
    </source>
</evidence>
<keyword evidence="6" id="KW-1015">Disulfide bond</keyword>
<feature type="chain" id="PRO_5008580080" description="Palmitoyl-protein thioesterase 1" evidence="10">
    <location>
        <begin position="25"/>
        <end position="302"/>
    </location>
</feature>
<dbReference type="FunFam" id="3.40.50.1820:FF:000107">
    <property type="entry name" value="Palmitoyl-protein thioesterase 1"/>
    <property type="match status" value="1"/>
</dbReference>
<dbReference type="PANTHER" id="PTHR11247">
    <property type="entry name" value="PALMITOYL-PROTEIN THIOESTERASE/DOLICHYLDIPHOSPHATASE 1"/>
    <property type="match status" value="1"/>
</dbReference>
<name>A0A1B6BZS0_9HEMI</name>
<organism evidence="11">
    <name type="scientific">Clastoptera arizonana</name>
    <name type="common">Arizona spittle bug</name>
    <dbReference type="NCBI Taxonomy" id="38151"/>
    <lineage>
        <taxon>Eukaryota</taxon>
        <taxon>Metazoa</taxon>
        <taxon>Ecdysozoa</taxon>
        <taxon>Arthropoda</taxon>
        <taxon>Hexapoda</taxon>
        <taxon>Insecta</taxon>
        <taxon>Pterygota</taxon>
        <taxon>Neoptera</taxon>
        <taxon>Paraneoptera</taxon>
        <taxon>Hemiptera</taxon>
        <taxon>Auchenorrhyncha</taxon>
        <taxon>Cercopoidea</taxon>
        <taxon>Clastopteridae</taxon>
        <taxon>Clastoptera</taxon>
    </lineage>
</organism>
<keyword evidence="7" id="KW-0325">Glycoprotein</keyword>
<dbReference type="AlphaFoldDB" id="A0A1B6BZS0"/>
<evidence type="ECO:0000256" key="10">
    <source>
        <dbReference type="SAM" id="SignalP"/>
    </source>
</evidence>
<dbReference type="InterPro" id="IPR002472">
    <property type="entry name" value="Palm_thioest"/>
</dbReference>
<evidence type="ECO:0000256" key="1">
    <source>
        <dbReference type="ARBA" id="ARBA00010758"/>
    </source>
</evidence>
<dbReference type="Gene3D" id="3.40.50.1820">
    <property type="entry name" value="alpha/beta hydrolase"/>
    <property type="match status" value="1"/>
</dbReference>
<evidence type="ECO:0000256" key="3">
    <source>
        <dbReference type="ARBA" id="ARBA00014212"/>
    </source>
</evidence>
<dbReference type="GO" id="GO:0005764">
    <property type="term" value="C:lysosome"/>
    <property type="evidence" value="ECO:0007669"/>
    <property type="project" value="TreeGrafter"/>
</dbReference>
<dbReference type="PANTHER" id="PTHR11247:SF8">
    <property type="entry name" value="PALMITOYL-PROTEIN THIOESTERASE 1"/>
    <property type="match status" value="1"/>
</dbReference>
<dbReference type="PRINTS" id="PR00414">
    <property type="entry name" value="PPTHIESTRASE"/>
</dbReference>
<proteinExistence type="inferred from homology"/>
<evidence type="ECO:0000256" key="7">
    <source>
        <dbReference type="ARBA" id="ARBA00023180"/>
    </source>
</evidence>
<evidence type="ECO:0000256" key="9">
    <source>
        <dbReference type="ARBA" id="ARBA00047409"/>
    </source>
</evidence>
<accession>A0A1B6BZS0</accession>
<dbReference type="EC" id="3.1.2.22" evidence="2"/>
<protein>
    <recommendedName>
        <fullName evidence="3">Palmitoyl-protein thioesterase 1</fullName>
        <ecNumber evidence="2">3.1.2.22</ecNumber>
    </recommendedName>
    <alternativeName>
        <fullName evidence="8">Palmitoyl-protein hydrolase 1</fullName>
    </alternativeName>
</protein>
<reference evidence="11" key="1">
    <citation type="submission" date="2015-12" db="EMBL/GenBank/DDBJ databases">
        <title>De novo transcriptome assembly of four potential Pierce s Disease insect vectors from Arizona vineyards.</title>
        <authorList>
            <person name="Tassone E.E."/>
        </authorList>
    </citation>
    <scope>NUCLEOTIDE SEQUENCE</scope>
</reference>
<evidence type="ECO:0000256" key="2">
    <source>
        <dbReference type="ARBA" id="ARBA00012423"/>
    </source>
</evidence>
<evidence type="ECO:0000256" key="4">
    <source>
        <dbReference type="ARBA" id="ARBA00022729"/>
    </source>
</evidence>
<dbReference type="GO" id="GO:0006898">
    <property type="term" value="P:receptor-mediated endocytosis"/>
    <property type="evidence" value="ECO:0007669"/>
    <property type="project" value="TreeGrafter"/>
</dbReference>
<dbReference type="Pfam" id="PF02089">
    <property type="entry name" value="Palm_thioest"/>
    <property type="match status" value="1"/>
</dbReference>
<evidence type="ECO:0000256" key="6">
    <source>
        <dbReference type="ARBA" id="ARBA00023157"/>
    </source>
</evidence>
<sequence length="302" mass="34788">MEMNFLTYVALISSIFNSIILVCGNEFKPVVLWHGMGDCCCNPLSLGSIKKSIEKECPGIHVLSLKIGKNVWEDIENSYFMNVNFQIKLACQQIAADPQLANGYNAIGFSQGAQFLRAVAQRCPQPQMYNLISIGGQHQGVYGLPHCEFPEHKWCNYLRNLLNYGAYLEFVQRHFVQAEYWHDPIIESEYINGSLFLADINNEREVNLDYKNNLKKLNNFVLVKFANDTMVQPRDSEWFGFYTPGQAVNITKLQDSKLFIEDRLGLKDLYTQGRLKFLSVPGDHLQFTDDWFRETIVNQFLK</sequence>
<dbReference type="InterPro" id="IPR029058">
    <property type="entry name" value="AB_hydrolase_fold"/>
</dbReference>